<dbReference type="InterPro" id="IPR058245">
    <property type="entry name" value="NreC/VraR/RcsB-like_REC"/>
</dbReference>
<accession>A0ABW6PF99</accession>
<evidence type="ECO:0000256" key="2">
    <source>
        <dbReference type="PROSITE-ProRule" id="PRU00169"/>
    </source>
</evidence>
<dbReference type="Gene3D" id="3.40.50.2300">
    <property type="match status" value="1"/>
</dbReference>
<keyword evidence="5" id="KW-1185">Reference proteome</keyword>
<dbReference type="CDD" id="cd17535">
    <property type="entry name" value="REC_NarL-like"/>
    <property type="match status" value="1"/>
</dbReference>
<dbReference type="SUPFAM" id="SSF52172">
    <property type="entry name" value="CheY-like"/>
    <property type="match status" value="1"/>
</dbReference>
<dbReference type="Proteomes" id="UP001601442">
    <property type="component" value="Unassembled WGS sequence"/>
</dbReference>
<evidence type="ECO:0000313" key="4">
    <source>
        <dbReference type="EMBL" id="MFF0501825.1"/>
    </source>
</evidence>
<dbReference type="PANTHER" id="PTHR43214:SF43">
    <property type="entry name" value="TWO-COMPONENT RESPONSE REGULATOR"/>
    <property type="match status" value="1"/>
</dbReference>
<evidence type="ECO:0000259" key="3">
    <source>
        <dbReference type="PROSITE" id="PS50110"/>
    </source>
</evidence>
<evidence type="ECO:0000256" key="1">
    <source>
        <dbReference type="ARBA" id="ARBA00023125"/>
    </source>
</evidence>
<dbReference type="InterPro" id="IPR001789">
    <property type="entry name" value="Sig_transdc_resp-reg_receiver"/>
</dbReference>
<protein>
    <submittedName>
        <fullName evidence="4">Response regulator transcription factor</fullName>
    </submittedName>
</protein>
<comment type="caution">
    <text evidence="4">The sequence shown here is derived from an EMBL/GenBank/DDBJ whole genome shotgun (WGS) entry which is preliminary data.</text>
</comment>
<dbReference type="RefSeq" id="WP_387401832.1">
    <property type="nucleotide sequence ID" value="NZ_JBIAMT010000011.1"/>
</dbReference>
<evidence type="ECO:0000313" key="5">
    <source>
        <dbReference type="Proteomes" id="UP001601442"/>
    </source>
</evidence>
<dbReference type="SMART" id="SM00448">
    <property type="entry name" value="REC"/>
    <property type="match status" value="1"/>
</dbReference>
<organism evidence="4 5">
    <name type="scientific">Nocardia aobensis</name>
    <dbReference type="NCBI Taxonomy" id="257277"/>
    <lineage>
        <taxon>Bacteria</taxon>
        <taxon>Bacillati</taxon>
        <taxon>Actinomycetota</taxon>
        <taxon>Actinomycetes</taxon>
        <taxon>Mycobacteriales</taxon>
        <taxon>Nocardiaceae</taxon>
        <taxon>Nocardia</taxon>
    </lineage>
</organism>
<dbReference type="PANTHER" id="PTHR43214">
    <property type="entry name" value="TWO-COMPONENT RESPONSE REGULATOR"/>
    <property type="match status" value="1"/>
</dbReference>
<sequence length="124" mass="13178">MLLVDDQAAVRRSLRSYLESLEIDVVGEACDGHEALSALDDLRCRGELPDVVLMDLVMPAMDGVLATGWITRQHPGIRVIVLTGFGQLERTAAAIANGAESCLLKDAPPAEIARAVLDGSITVP</sequence>
<reference evidence="4 5" key="1">
    <citation type="submission" date="2024-10" db="EMBL/GenBank/DDBJ databases">
        <title>The Natural Products Discovery Center: Release of the First 8490 Sequenced Strains for Exploring Actinobacteria Biosynthetic Diversity.</title>
        <authorList>
            <person name="Kalkreuter E."/>
            <person name="Kautsar S.A."/>
            <person name="Yang D."/>
            <person name="Bader C.D."/>
            <person name="Teijaro C.N."/>
            <person name="Fluegel L."/>
            <person name="Davis C.M."/>
            <person name="Simpson J.R."/>
            <person name="Lauterbach L."/>
            <person name="Steele A.D."/>
            <person name="Gui C."/>
            <person name="Meng S."/>
            <person name="Li G."/>
            <person name="Viehrig K."/>
            <person name="Ye F."/>
            <person name="Su P."/>
            <person name="Kiefer A.F."/>
            <person name="Nichols A."/>
            <person name="Cepeda A.J."/>
            <person name="Yan W."/>
            <person name="Fan B."/>
            <person name="Jiang Y."/>
            <person name="Adhikari A."/>
            <person name="Zheng C.-J."/>
            <person name="Schuster L."/>
            <person name="Cowan T.M."/>
            <person name="Smanski M.J."/>
            <person name="Chevrette M.G."/>
            <person name="De Carvalho L.P.S."/>
            <person name="Shen B."/>
        </authorList>
    </citation>
    <scope>NUCLEOTIDE SEQUENCE [LARGE SCALE GENOMIC DNA]</scope>
    <source>
        <strain evidence="4 5">NPDC004119</strain>
    </source>
</reference>
<feature type="modified residue" description="4-aspartylphosphate" evidence="2">
    <location>
        <position position="55"/>
    </location>
</feature>
<dbReference type="Pfam" id="PF00072">
    <property type="entry name" value="Response_reg"/>
    <property type="match status" value="1"/>
</dbReference>
<dbReference type="InterPro" id="IPR039420">
    <property type="entry name" value="WalR-like"/>
</dbReference>
<dbReference type="InterPro" id="IPR011006">
    <property type="entry name" value="CheY-like_superfamily"/>
</dbReference>
<dbReference type="PROSITE" id="PS50110">
    <property type="entry name" value="RESPONSE_REGULATORY"/>
    <property type="match status" value="1"/>
</dbReference>
<proteinExistence type="predicted"/>
<feature type="domain" description="Response regulatory" evidence="3">
    <location>
        <begin position="1"/>
        <end position="120"/>
    </location>
</feature>
<keyword evidence="2" id="KW-0597">Phosphoprotein</keyword>
<name>A0ABW6PF99_9NOCA</name>
<gene>
    <name evidence="4" type="ORF">ACFYU5_35930</name>
</gene>
<keyword evidence="1" id="KW-0238">DNA-binding</keyword>
<dbReference type="EMBL" id="JBIAMT010000011">
    <property type="protein sequence ID" value="MFF0501825.1"/>
    <property type="molecule type" value="Genomic_DNA"/>
</dbReference>